<keyword evidence="2" id="KW-1185">Reference proteome</keyword>
<dbReference type="EMBL" id="JANPWB010000015">
    <property type="protein sequence ID" value="KAJ1092567.1"/>
    <property type="molecule type" value="Genomic_DNA"/>
</dbReference>
<reference evidence="1" key="1">
    <citation type="journal article" date="2022" name="bioRxiv">
        <title>Sequencing and chromosome-scale assembly of the giantPleurodeles waltlgenome.</title>
        <authorList>
            <person name="Brown T."/>
            <person name="Elewa A."/>
            <person name="Iarovenko S."/>
            <person name="Subramanian E."/>
            <person name="Araus A.J."/>
            <person name="Petzold A."/>
            <person name="Susuki M."/>
            <person name="Suzuki K.-i.T."/>
            <person name="Hayashi T."/>
            <person name="Toyoda A."/>
            <person name="Oliveira C."/>
            <person name="Osipova E."/>
            <person name="Leigh N.D."/>
            <person name="Simon A."/>
            <person name="Yun M.H."/>
        </authorList>
    </citation>
    <scope>NUCLEOTIDE SEQUENCE</scope>
    <source>
        <strain evidence="1">20211129_DDA</strain>
        <tissue evidence="1">Liver</tissue>
    </source>
</reference>
<evidence type="ECO:0000313" key="2">
    <source>
        <dbReference type="Proteomes" id="UP001066276"/>
    </source>
</evidence>
<protein>
    <submittedName>
        <fullName evidence="1">Uncharacterized protein</fullName>
    </submittedName>
</protein>
<gene>
    <name evidence="1" type="ORF">NDU88_005677</name>
</gene>
<dbReference type="AlphaFoldDB" id="A0AAV7LQ78"/>
<comment type="caution">
    <text evidence="1">The sequence shown here is derived from an EMBL/GenBank/DDBJ whole genome shotgun (WGS) entry which is preliminary data.</text>
</comment>
<accession>A0AAV7LQ78</accession>
<evidence type="ECO:0000313" key="1">
    <source>
        <dbReference type="EMBL" id="KAJ1092567.1"/>
    </source>
</evidence>
<sequence>MLLLTVVVAPAGHVVVQMAVQVAVLAVVSAAGMLPVLGMVQVLVAVEGDTWPSPAASDGCPLGMMMLTVVVAMAGQVVVQMVVQVAVSAAVPAAEQVAGLSVLMVGTSPSPGASDAWSALPWVLFPLPTLADAAGTLALAA</sequence>
<dbReference type="Proteomes" id="UP001066276">
    <property type="component" value="Chromosome 11"/>
</dbReference>
<organism evidence="1 2">
    <name type="scientific">Pleurodeles waltl</name>
    <name type="common">Iberian ribbed newt</name>
    <dbReference type="NCBI Taxonomy" id="8319"/>
    <lineage>
        <taxon>Eukaryota</taxon>
        <taxon>Metazoa</taxon>
        <taxon>Chordata</taxon>
        <taxon>Craniata</taxon>
        <taxon>Vertebrata</taxon>
        <taxon>Euteleostomi</taxon>
        <taxon>Amphibia</taxon>
        <taxon>Batrachia</taxon>
        <taxon>Caudata</taxon>
        <taxon>Salamandroidea</taxon>
        <taxon>Salamandridae</taxon>
        <taxon>Pleurodelinae</taxon>
        <taxon>Pleurodeles</taxon>
    </lineage>
</organism>
<proteinExistence type="predicted"/>
<name>A0AAV7LQ78_PLEWA</name>